<feature type="region of interest" description="Disordered" evidence="1">
    <location>
        <begin position="767"/>
        <end position="1067"/>
    </location>
</feature>
<evidence type="ECO:0008006" key="4">
    <source>
        <dbReference type="Google" id="ProtNLM"/>
    </source>
</evidence>
<dbReference type="EMBL" id="KZ995587">
    <property type="protein sequence ID" value="RKO90375.1"/>
    <property type="molecule type" value="Genomic_DNA"/>
</dbReference>
<feature type="compositionally biased region" description="Low complexity" evidence="1">
    <location>
        <begin position="1014"/>
        <end position="1031"/>
    </location>
</feature>
<feature type="region of interest" description="Disordered" evidence="1">
    <location>
        <begin position="592"/>
        <end position="721"/>
    </location>
</feature>
<sequence>MTKPDPLASSHPPDTRKADKANLDPPSPSASLPVHHRHTNQVIEASHVRAQTEQKMYNLLQQAQVAAQIYNQEIEPEHEAWGGICVCLTCQYSRAKNDRLLVLDMWSRAVKYPGEKTYSDQDGSNPYLSSGITPYGRIGRRNRFVQRPRPGYHAEYIHQTIALNCKLNLEAQAAVDAMESPSIWENEKVGFALDGSSGTAAVSKGKNAKNGGQKQPLPARPSLAEKKTGALAEDGAPKPPLPAGPSLAKEKTGAFAGLQAALGFGNTDKKFAAFADSILLEEAGRWPNAQWHAIVATYQAKIGMTGKVAELRRHKPIQYLHLLRAGYFEPIPVAWRGYEDTAEERLYFVLNHRDGADVAPRLKPDFISELEMARARMKTAVEPPPVYFSEQDTCNVQHTNKDGYSKQVMPRPFQPYDRPEVPTDDTMILLDVSGSMDFNPLRPVSNKYLIEGFAPSAQPKKNDVEKAIIRRFTPMLRLLLLLDGEAADMDEFELDVMALHWAHITIFLIGVDGCPHHHRHANELQRISNDNHHVAFVDATGNMAEKTSVCTQWAINRDRKKNTPQTAQMSTANHHPRIPPAARYQDSLLVPDDFSFDDRSPSSSLSSSFAASSEPGLGPTRFTGEQHVASRDEWDESWRDLEQPERAPRPQNATETSTVSLTSTSPTHSSASISSAPPQNLSRNSQLPPDPAATRPASASPRPPLSASASGTSTPSRELRITKDDVKAQLVDLGYGANALSDAMLDEFIDDLKNVYRTELGEFIEEEIAGDRGKEWEGSGGDEDDDDDDEDEEDEEAGREGDSSGYEDEFGDSDGGAEEETGDEWEESRYAGPPQNTFHSSHVPPEFVFSHTASTTSPHPTHSDPSETHLPHASAPHRIVKQARFASERARSWDFADDEDKDQGVTQQDDAERPNATRSMSVIERLAAVDLSRARETVRRQREEHAGSGGAAAGMVGTVSDPPPERSPRDAGAWDKRETDRERRDDARQLSKDESEESDLSYASRSPDEDELASYTNSSYVQSSSSSVISYPEPAPQRPRSGFIRVAPPRPTTRKHDPVARFHQHQSQWNRDSFLKRIGDFGDLARAKEARGQGGVGGGGGGVGMGVRDGRAGSGAAAGVGAAQRKWAEVIPQRPRHNFAAMRPTYVVPTTKPRRDLVWEVRNRLAQPVSLTQGR</sequence>
<feature type="compositionally biased region" description="Basic and acidic residues" evidence="1">
    <location>
        <begin position="861"/>
        <end position="870"/>
    </location>
</feature>
<dbReference type="PANTHER" id="PTHR34174:SF1">
    <property type="entry name" value="CENTRIOLAR AND CILIOGENESIS-ASSOCIATED PROTEIN HYLS1"/>
    <property type="match status" value="1"/>
</dbReference>
<dbReference type="OrthoDB" id="6343432at2759"/>
<feature type="region of interest" description="Disordered" evidence="1">
    <location>
        <begin position="200"/>
        <end position="221"/>
    </location>
</feature>
<dbReference type="InterPro" id="IPR052319">
    <property type="entry name" value="Centriolar_ciliogenesis_assoc"/>
</dbReference>
<dbReference type="GO" id="GO:0060271">
    <property type="term" value="P:cilium assembly"/>
    <property type="evidence" value="ECO:0007669"/>
    <property type="project" value="TreeGrafter"/>
</dbReference>
<feature type="compositionally biased region" description="Acidic residues" evidence="1">
    <location>
        <begin position="805"/>
        <end position="826"/>
    </location>
</feature>
<dbReference type="AlphaFoldDB" id="A0A4P9WEY7"/>
<feature type="compositionally biased region" description="Low complexity" evidence="1">
    <location>
        <begin position="601"/>
        <end position="613"/>
    </location>
</feature>
<evidence type="ECO:0000313" key="2">
    <source>
        <dbReference type="EMBL" id="RKO90375.1"/>
    </source>
</evidence>
<dbReference type="Proteomes" id="UP000269721">
    <property type="component" value="Unassembled WGS sequence"/>
</dbReference>
<organism evidence="2 3">
    <name type="scientific">Blyttiomyces helicus</name>
    <dbReference type="NCBI Taxonomy" id="388810"/>
    <lineage>
        <taxon>Eukaryota</taxon>
        <taxon>Fungi</taxon>
        <taxon>Fungi incertae sedis</taxon>
        <taxon>Chytridiomycota</taxon>
        <taxon>Chytridiomycota incertae sedis</taxon>
        <taxon>Chytridiomycetes</taxon>
        <taxon>Chytridiomycetes incertae sedis</taxon>
        <taxon>Blyttiomyces</taxon>
    </lineage>
</organism>
<evidence type="ECO:0000313" key="3">
    <source>
        <dbReference type="Proteomes" id="UP000269721"/>
    </source>
</evidence>
<feature type="compositionally biased region" description="Basic and acidic residues" evidence="1">
    <location>
        <begin position="13"/>
        <end position="22"/>
    </location>
</feature>
<feature type="compositionally biased region" description="Basic and acidic residues" evidence="1">
    <location>
        <begin position="963"/>
        <end position="993"/>
    </location>
</feature>
<dbReference type="GO" id="GO:0005814">
    <property type="term" value="C:centriole"/>
    <property type="evidence" value="ECO:0007669"/>
    <property type="project" value="TreeGrafter"/>
</dbReference>
<protein>
    <recommendedName>
        <fullName evidence="4">VWFA domain-containing protein</fullName>
    </recommendedName>
</protein>
<dbReference type="PANTHER" id="PTHR34174">
    <property type="entry name" value="HYDROLETHALUS SYNDROME PROTEIN 1"/>
    <property type="match status" value="1"/>
</dbReference>
<proteinExistence type="predicted"/>
<accession>A0A4P9WEY7</accession>
<feature type="compositionally biased region" description="Polar residues" evidence="1">
    <location>
        <begin position="563"/>
        <end position="573"/>
    </location>
</feature>
<name>A0A4P9WEY7_9FUNG</name>
<feature type="region of interest" description="Disordered" evidence="1">
    <location>
        <begin position="555"/>
        <end position="579"/>
    </location>
</feature>
<feature type="compositionally biased region" description="Basic and acidic residues" evidence="1">
    <location>
        <begin position="932"/>
        <end position="946"/>
    </location>
</feature>
<feature type="compositionally biased region" description="Basic and acidic residues" evidence="1">
    <location>
        <begin position="628"/>
        <end position="648"/>
    </location>
</feature>
<feature type="compositionally biased region" description="Low complexity" evidence="1">
    <location>
        <begin position="850"/>
        <end position="860"/>
    </location>
</feature>
<reference evidence="3" key="1">
    <citation type="journal article" date="2018" name="Nat. Microbiol.">
        <title>Leveraging single-cell genomics to expand the fungal tree of life.</title>
        <authorList>
            <person name="Ahrendt S.R."/>
            <person name="Quandt C.A."/>
            <person name="Ciobanu D."/>
            <person name="Clum A."/>
            <person name="Salamov A."/>
            <person name="Andreopoulos B."/>
            <person name="Cheng J.F."/>
            <person name="Woyke T."/>
            <person name="Pelin A."/>
            <person name="Henrissat B."/>
            <person name="Reynolds N.K."/>
            <person name="Benny G.L."/>
            <person name="Smith M.E."/>
            <person name="James T.Y."/>
            <person name="Grigoriev I.V."/>
        </authorList>
    </citation>
    <scope>NUCLEOTIDE SEQUENCE [LARGE SCALE GENOMIC DNA]</scope>
</reference>
<keyword evidence="3" id="KW-1185">Reference proteome</keyword>
<feature type="compositionally biased region" description="Acidic residues" evidence="1">
    <location>
        <begin position="780"/>
        <end position="797"/>
    </location>
</feature>
<feature type="compositionally biased region" description="Low complexity" evidence="1">
    <location>
        <begin position="654"/>
        <end position="675"/>
    </location>
</feature>
<feature type="region of interest" description="Disordered" evidence="1">
    <location>
        <begin position="1"/>
        <end position="35"/>
    </location>
</feature>
<feature type="compositionally biased region" description="Low complexity" evidence="1">
    <location>
        <begin position="692"/>
        <end position="710"/>
    </location>
</feature>
<feature type="compositionally biased region" description="Low complexity" evidence="1">
    <location>
        <begin position="204"/>
        <end position="215"/>
    </location>
</feature>
<dbReference type="GO" id="GO:0097730">
    <property type="term" value="C:non-motile cilium"/>
    <property type="evidence" value="ECO:0007669"/>
    <property type="project" value="TreeGrafter"/>
</dbReference>
<evidence type="ECO:0000256" key="1">
    <source>
        <dbReference type="SAM" id="MobiDB-lite"/>
    </source>
</evidence>
<feature type="compositionally biased region" description="Polar residues" evidence="1">
    <location>
        <begin position="676"/>
        <end position="687"/>
    </location>
</feature>
<gene>
    <name evidence="2" type="ORF">BDK51DRAFT_30443</name>
</gene>